<reference evidence="2" key="1">
    <citation type="submission" date="2016-09" db="EMBL/GenBank/DDBJ databases">
        <authorList>
            <person name="Gulvik C.A."/>
        </authorList>
    </citation>
    <scope>NUCLEOTIDE SEQUENCE [LARGE SCALE GENOMIC DNA]</scope>
    <source>
        <strain evidence="2">LMG 8895</strain>
    </source>
</reference>
<dbReference type="RefSeq" id="WP_069662564.1">
    <property type="nucleotide sequence ID" value="NZ_JBHUJJ010000002.1"/>
</dbReference>
<accession>A0A1E5H1N7</accession>
<dbReference type="AlphaFoldDB" id="A0A1E5H1N7"/>
<keyword evidence="2" id="KW-1185">Reference proteome</keyword>
<gene>
    <name evidence="1" type="ORF">BCR25_16070</name>
</gene>
<comment type="caution">
    <text evidence="1">The sequence shown here is derived from an EMBL/GenBank/DDBJ whole genome shotgun (WGS) entry which is preliminary data.</text>
</comment>
<dbReference type="Proteomes" id="UP000095094">
    <property type="component" value="Unassembled WGS sequence"/>
</dbReference>
<dbReference type="EMBL" id="MIJY01000005">
    <property type="protein sequence ID" value="OEG18715.1"/>
    <property type="molecule type" value="Genomic_DNA"/>
</dbReference>
<evidence type="ECO:0000313" key="1">
    <source>
        <dbReference type="EMBL" id="OEG18715.1"/>
    </source>
</evidence>
<proteinExistence type="predicted"/>
<organism evidence="1 2">
    <name type="scientific">Enterococcus termitis</name>
    <dbReference type="NCBI Taxonomy" id="332950"/>
    <lineage>
        <taxon>Bacteria</taxon>
        <taxon>Bacillati</taxon>
        <taxon>Bacillota</taxon>
        <taxon>Bacilli</taxon>
        <taxon>Lactobacillales</taxon>
        <taxon>Enterococcaceae</taxon>
        <taxon>Enterococcus</taxon>
    </lineage>
</organism>
<protein>
    <submittedName>
        <fullName evidence="1">Uncharacterized protein</fullName>
    </submittedName>
</protein>
<name>A0A1E5H1N7_9ENTE</name>
<dbReference type="OrthoDB" id="9918770at2"/>
<sequence>MKQRMTLTQKIVLRLESGRVQLFNRHFYRICKGKAFRQIITYENGLQQFVDLGSAVEIPKIYDQIKLVFDSEGKIVAVRTTEKASLVAKDNSVWQRSLISRYKPMSKELRAYHEQEALEYYNWIKREKMYCYQKYGKKKKQLQ</sequence>
<evidence type="ECO:0000313" key="2">
    <source>
        <dbReference type="Proteomes" id="UP000095094"/>
    </source>
</evidence>